<gene>
    <name evidence="21" type="ORF">AALO_G00126990</name>
</gene>
<dbReference type="GO" id="GO:0061630">
    <property type="term" value="F:ubiquitin protein ligase activity"/>
    <property type="evidence" value="ECO:0007669"/>
    <property type="project" value="UniProtKB-EC"/>
</dbReference>
<dbReference type="GO" id="GO:0048731">
    <property type="term" value="P:system development"/>
    <property type="evidence" value="ECO:0007669"/>
    <property type="project" value="UniProtKB-ARBA"/>
</dbReference>
<dbReference type="FunFam" id="3.30.2410.10:FF:000003">
    <property type="entry name" value="probable E3 ubiquitin-protein ligase HERC4 isoform X1"/>
    <property type="match status" value="1"/>
</dbReference>
<dbReference type="GO" id="GO:0005634">
    <property type="term" value="C:nucleus"/>
    <property type="evidence" value="ECO:0007669"/>
    <property type="project" value="UniProtKB-SubCell"/>
</dbReference>
<sequence>MNHKDLEEDDLSKLNFLTEYKVCELLAVCEENKDYTSLIRAIGKVFSDSECLMRSFRTKQLSPDRLQSQRDKKKSEDKQGTSSISKSDTEPSTSKEAEKGDQSDEDDRDDEDDEVTVDIDGLRRVYDKILPHEQIEAAIINALVSMMPSVESELTYHDAYSFDHNYLNLFVIVMENTNLHSPEYLESALPLFCKAMSKLSLPGQARLARLWSEFGMEHILRMMETFQQLITFTVVCNDFDNDNLVQDDETVVAAAKCLKIVYFANILAGELDPDQNEEEDEMLIESNDLTLQELLGEEEISPRGPRVDPLEVELGVRASDCRHPLIAFEEFINEPLNEVLEMDKDYVFFKVNAESKFAFMSCPFILNAVTKNQGLYYDNRIRMYSERRITALYSMVEGQQANPYLRLKVRRDHLIDDALIRLEMIAMENPSDLKKQLYVEFEGEQGLDEGGVSKEFFQLVVEEIFNPDIGMFTYDDTAKVFWFNPSSLENEGQYTLIGIVLGLAIYNNCILDVHFPMVAYRKLMGKKGTLLDLADSHPALYQSMKEILDYGGDVEKDMMLTFQISQTDLFGNPVTHDLRENGEDIPVTNDNRKEFVSQYADYILNKSMEVQFKAFRRGFHMVTNESPLKYLFRPDEIELLICGSRNLDFHALEESTEYDGGYNKESRVIRDFWETVHTFGEEQKKLFLQFTTGTDRAPVGGLGKLKMIIAKNGSDSDRLPTSHTCFNALLLPEYSTKEALKERLLKAITYAKGFGML</sequence>
<comment type="subcellular location">
    <subcellularLocation>
        <location evidence="3">Cytoplasm</location>
    </subcellularLocation>
    <subcellularLocation>
        <location evidence="2">Nucleus</location>
    </subcellularLocation>
</comment>
<evidence type="ECO:0000256" key="10">
    <source>
        <dbReference type="ARBA" id="ARBA00022786"/>
    </source>
</evidence>
<accession>A0AAV6GM93</accession>
<dbReference type="PROSITE" id="PS50237">
    <property type="entry name" value="HECT"/>
    <property type="match status" value="1"/>
</dbReference>
<evidence type="ECO:0000256" key="15">
    <source>
        <dbReference type="ARBA" id="ARBA00067504"/>
    </source>
</evidence>
<dbReference type="GO" id="GO:0048511">
    <property type="term" value="P:rhythmic process"/>
    <property type="evidence" value="ECO:0007669"/>
    <property type="project" value="UniProtKB-KW"/>
</dbReference>
<dbReference type="GO" id="GO:0030518">
    <property type="term" value="P:nuclear receptor-mediated steroid hormone signaling pathway"/>
    <property type="evidence" value="ECO:0007669"/>
    <property type="project" value="UniProtKB-ARBA"/>
</dbReference>
<dbReference type="AlphaFoldDB" id="A0AAV6GM93"/>
<dbReference type="GO" id="GO:0008270">
    <property type="term" value="F:zinc ion binding"/>
    <property type="evidence" value="ECO:0007669"/>
    <property type="project" value="UniProtKB-KW"/>
</dbReference>
<keyword evidence="13" id="KW-0090">Biological rhythms</keyword>
<evidence type="ECO:0000313" key="22">
    <source>
        <dbReference type="Proteomes" id="UP000823561"/>
    </source>
</evidence>
<reference evidence="21" key="1">
    <citation type="submission" date="2020-10" db="EMBL/GenBank/DDBJ databases">
        <title>Chromosome-scale genome assembly of the Allis shad, Alosa alosa.</title>
        <authorList>
            <person name="Margot Z."/>
            <person name="Christophe K."/>
            <person name="Cabau C."/>
            <person name="Louis A."/>
            <person name="Berthelot C."/>
            <person name="Parey E."/>
            <person name="Roest Crollius H."/>
            <person name="Montfort J."/>
            <person name="Robinson-Rechavi M."/>
            <person name="Bucao C."/>
            <person name="Bouchez O."/>
            <person name="Gislard M."/>
            <person name="Lluch J."/>
            <person name="Milhes M."/>
            <person name="Lampietro C."/>
            <person name="Lopez Roques C."/>
            <person name="Donnadieu C."/>
            <person name="Braasch I."/>
            <person name="Desvignes T."/>
            <person name="Postlethwait J."/>
            <person name="Bobe J."/>
            <person name="Guiguen Y."/>
        </authorList>
    </citation>
    <scope>NUCLEOTIDE SEQUENCE</scope>
    <source>
        <strain evidence="21">M-15738</strain>
        <tissue evidence="21">Blood</tissue>
    </source>
</reference>
<evidence type="ECO:0000256" key="3">
    <source>
        <dbReference type="ARBA" id="ARBA00004496"/>
    </source>
</evidence>
<evidence type="ECO:0000256" key="9">
    <source>
        <dbReference type="ARBA" id="ARBA00022771"/>
    </source>
</evidence>
<keyword evidence="14" id="KW-0539">Nucleus</keyword>
<dbReference type="Gene3D" id="3.90.1750.10">
    <property type="entry name" value="Hect, E3 ligase catalytic domains"/>
    <property type="match status" value="1"/>
</dbReference>
<comment type="catalytic activity">
    <reaction evidence="1">
        <text>S-ubiquitinyl-[E2 ubiquitin-conjugating enzyme]-L-cysteine + [acceptor protein]-L-lysine = [E2 ubiquitin-conjugating enzyme]-L-cysteine + N(6)-ubiquitinyl-[acceptor protein]-L-lysine.</text>
        <dbReference type="EC" id="2.3.2.26"/>
    </reaction>
</comment>
<evidence type="ECO:0000256" key="18">
    <source>
        <dbReference type="PROSITE-ProRule" id="PRU00104"/>
    </source>
</evidence>
<keyword evidence="11" id="KW-0862">Zinc</keyword>
<protein>
    <recommendedName>
        <fullName evidence="15">Ubiquitin-protein ligase E3A</fullName>
        <ecNumber evidence="4">2.3.2.26</ecNumber>
    </recommendedName>
    <alternativeName>
        <fullName evidence="17">HECT-type ubiquitin transferase E3A</fullName>
    </alternativeName>
    <alternativeName>
        <fullName evidence="16">Oncogenic protein-associated protein E6-AP</fullName>
    </alternativeName>
</protein>
<evidence type="ECO:0000256" key="1">
    <source>
        <dbReference type="ARBA" id="ARBA00000885"/>
    </source>
</evidence>
<dbReference type="GO" id="GO:0005737">
    <property type="term" value="C:cytoplasm"/>
    <property type="evidence" value="ECO:0007669"/>
    <property type="project" value="UniProtKB-SubCell"/>
</dbReference>
<evidence type="ECO:0000256" key="2">
    <source>
        <dbReference type="ARBA" id="ARBA00004123"/>
    </source>
</evidence>
<evidence type="ECO:0000256" key="19">
    <source>
        <dbReference type="SAM" id="MobiDB-lite"/>
    </source>
</evidence>
<keyword evidence="12" id="KW-0647">Proteasome</keyword>
<dbReference type="InterPro" id="IPR044611">
    <property type="entry name" value="E3A/B/C-like"/>
</dbReference>
<evidence type="ECO:0000256" key="7">
    <source>
        <dbReference type="ARBA" id="ARBA00022679"/>
    </source>
</evidence>
<feature type="compositionally biased region" description="Acidic residues" evidence="19">
    <location>
        <begin position="103"/>
        <end position="116"/>
    </location>
</feature>
<dbReference type="SMART" id="SM00119">
    <property type="entry name" value="HECTc"/>
    <property type="match status" value="1"/>
</dbReference>
<dbReference type="GO" id="GO:0000209">
    <property type="term" value="P:protein polyubiquitination"/>
    <property type="evidence" value="ECO:0007669"/>
    <property type="project" value="InterPro"/>
</dbReference>
<evidence type="ECO:0000256" key="13">
    <source>
        <dbReference type="ARBA" id="ARBA00023108"/>
    </source>
</evidence>
<evidence type="ECO:0000259" key="20">
    <source>
        <dbReference type="PROSITE" id="PS50237"/>
    </source>
</evidence>
<dbReference type="Pfam" id="PF00632">
    <property type="entry name" value="HECT"/>
    <property type="match status" value="1"/>
</dbReference>
<dbReference type="FunFam" id="3.30.2160.10:FF:000004">
    <property type="entry name" value="probable E3 ubiquitin-protein ligase HERC4 isoform X1"/>
    <property type="match status" value="1"/>
</dbReference>
<keyword evidence="6" id="KW-0597">Phosphoprotein</keyword>
<evidence type="ECO:0000256" key="17">
    <source>
        <dbReference type="ARBA" id="ARBA00077264"/>
    </source>
</evidence>
<keyword evidence="10 18" id="KW-0833">Ubl conjugation pathway</keyword>
<dbReference type="InterPro" id="IPR035983">
    <property type="entry name" value="Hect_E3_ubiquitin_ligase"/>
</dbReference>
<dbReference type="EMBL" id="JADWDJ010000009">
    <property type="protein sequence ID" value="KAG5276015.1"/>
    <property type="molecule type" value="Genomic_DNA"/>
</dbReference>
<feature type="region of interest" description="Disordered" evidence="19">
    <location>
        <begin position="62"/>
        <end position="116"/>
    </location>
</feature>
<dbReference type="SUPFAM" id="SSF56204">
    <property type="entry name" value="Hect, E3 ligase catalytic domain"/>
    <property type="match status" value="1"/>
</dbReference>
<evidence type="ECO:0000256" key="12">
    <source>
        <dbReference type="ARBA" id="ARBA00022942"/>
    </source>
</evidence>
<dbReference type="GO" id="GO:0006511">
    <property type="term" value="P:ubiquitin-dependent protein catabolic process"/>
    <property type="evidence" value="ECO:0007669"/>
    <property type="project" value="UniProtKB-ARBA"/>
</dbReference>
<feature type="compositionally biased region" description="Basic and acidic residues" evidence="19">
    <location>
        <begin position="67"/>
        <end position="79"/>
    </location>
</feature>
<dbReference type="GO" id="GO:0048513">
    <property type="term" value="P:animal organ development"/>
    <property type="evidence" value="ECO:0007669"/>
    <property type="project" value="UniProtKB-ARBA"/>
</dbReference>
<dbReference type="FunFam" id="3.90.1750.10:FF:000008">
    <property type="entry name" value="Putative ubiquitin-protein ligase E3A"/>
    <property type="match status" value="1"/>
</dbReference>
<keyword evidence="8" id="KW-0479">Metal-binding</keyword>
<dbReference type="GO" id="GO:0080090">
    <property type="term" value="P:regulation of primary metabolic process"/>
    <property type="evidence" value="ECO:0007669"/>
    <property type="project" value="UniProtKB-ARBA"/>
</dbReference>
<evidence type="ECO:0000256" key="14">
    <source>
        <dbReference type="ARBA" id="ARBA00023242"/>
    </source>
</evidence>
<evidence type="ECO:0000256" key="16">
    <source>
        <dbReference type="ARBA" id="ARBA00077235"/>
    </source>
</evidence>
<evidence type="ECO:0000256" key="4">
    <source>
        <dbReference type="ARBA" id="ARBA00012485"/>
    </source>
</evidence>
<evidence type="ECO:0000256" key="8">
    <source>
        <dbReference type="ARBA" id="ARBA00022723"/>
    </source>
</evidence>
<name>A0AAV6GM93_9TELE</name>
<dbReference type="PANTHER" id="PTHR45700:SF10">
    <property type="entry name" value="UBIQUITIN-PROTEIN LIGASE E3A"/>
    <property type="match status" value="1"/>
</dbReference>
<feature type="compositionally biased region" description="Basic and acidic residues" evidence="19">
    <location>
        <begin position="87"/>
        <end position="102"/>
    </location>
</feature>
<keyword evidence="5" id="KW-0963">Cytoplasm</keyword>
<evidence type="ECO:0000256" key="5">
    <source>
        <dbReference type="ARBA" id="ARBA00022490"/>
    </source>
</evidence>
<feature type="active site" description="Glycyl thioester intermediate" evidence="18">
    <location>
        <position position="725"/>
    </location>
</feature>
<dbReference type="Proteomes" id="UP000823561">
    <property type="component" value="Chromosome 9"/>
</dbReference>
<dbReference type="Gene3D" id="3.30.2160.10">
    <property type="entry name" value="Hect, E3 ligase catalytic domain"/>
    <property type="match status" value="1"/>
</dbReference>
<keyword evidence="22" id="KW-1185">Reference proteome</keyword>
<organism evidence="21 22">
    <name type="scientific">Alosa alosa</name>
    <name type="common">allis shad</name>
    <dbReference type="NCBI Taxonomy" id="278164"/>
    <lineage>
        <taxon>Eukaryota</taxon>
        <taxon>Metazoa</taxon>
        <taxon>Chordata</taxon>
        <taxon>Craniata</taxon>
        <taxon>Vertebrata</taxon>
        <taxon>Euteleostomi</taxon>
        <taxon>Actinopterygii</taxon>
        <taxon>Neopterygii</taxon>
        <taxon>Teleostei</taxon>
        <taxon>Clupei</taxon>
        <taxon>Clupeiformes</taxon>
        <taxon>Clupeoidei</taxon>
        <taxon>Clupeidae</taxon>
        <taxon>Alosa</taxon>
    </lineage>
</organism>
<evidence type="ECO:0000313" key="21">
    <source>
        <dbReference type="EMBL" id="KAG5276015.1"/>
    </source>
</evidence>
<dbReference type="GO" id="GO:0010604">
    <property type="term" value="P:positive regulation of macromolecule metabolic process"/>
    <property type="evidence" value="ECO:0007669"/>
    <property type="project" value="UniProtKB-ARBA"/>
</dbReference>
<keyword evidence="7" id="KW-0808">Transferase</keyword>
<evidence type="ECO:0000256" key="11">
    <source>
        <dbReference type="ARBA" id="ARBA00022833"/>
    </source>
</evidence>
<dbReference type="GO" id="GO:0042752">
    <property type="term" value="P:regulation of circadian rhythm"/>
    <property type="evidence" value="ECO:0007669"/>
    <property type="project" value="UniProtKB-ARBA"/>
</dbReference>
<dbReference type="Gene3D" id="3.30.2410.10">
    <property type="entry name" value="Hect, E3 ligase catalytic domain"/>
    <property type="match status" value="1"/>
</dbReference>
<dbReference type="CDD" id="cd00078">
    <property type="entry name" value="HECTc"/>
    <property type="match status" value="1"/>
</dbReference>
<dbReference type="PANTHER" id="PTHR45700">
    <property type="entry name" value="UBIQUITIN-PROTEIN LIGASE E3C"/>
    <property type="match status" value="1"/>
</dbReference>
<feature type="domain" description="HECT" evidence="20">
    <location>
        <begin position="429"/>
        <end position="757"/>
    </location>
</feature>
<proteinExistence type="predicted"/>
<comment type="caution">
    <text evidence="21">The sequence shown here is derived from an EMBL/GenBank/DDBJ whole genome shotgun (WGS) entry which is preliminary data.</text>
</comment>
<keyword evidence="9" id="KW-0863">Zinc-finger</keyword>
<dbReference type="EC" id="2.3.2.26" evidence="4"/>
<evidence type="ECO:0000256" key="6">
    <source>
        <dbReference type="ARBA" id="ARBA00022553"/>
    </source>
</evidence>
<dbReference type="GO" id="GO:0000502">
    <property type="term" value="C:proteasome complex"/>
    <property type="evidence" value="ECO:0007669"/>
    <property type="project" value="UniProtKB-KW"/>
</dbReference>
<dbReference type="InterPro" id="IPR000569">
    <property type="entry name" value="HECT_dom"/>
</dbReference>